<keyword evidence="4" id="KW-0217">Developmental protein</keyword>
<dbReference type="FunFam" id="3.40.30.10:FF:000262">
    <property type="entry name" value="Thioredoxin domain containing 8"/>
    <property type="match status" value="1"/>
</dbReference>
<evidence type="ECO:0000256" key="1">
    <source>
        <dbReference type="ARBA" id="ARBA00004496"/>
    </source>
</evidence>
<evidence type="ECO:0000256" key="13">
    <source>
        <dbReference type="ARBA" id="ARBA00080019"/>
    </source>
</evidence>
<dbReference type="AlphaFoldDB" id="A0A8C2QWB5"/>
<evidence type="ECO:0000256" key="3">
    <source>
        <dbReference type="ARBA" id="ARBA00008987"/>
    </source>
</evidence>
<comment type="similarity">
    <text evidence="3">Belongs to the thioredoxin family.</text>
</comment>
<reference evidence="15" key="2">
    <citation type="submission" date="2025-08" db="UniProtKB">
        <authorList>
            <consortium name="Ensembl"/>
        </authorList>
    </citation>
    <scope>IDENTIFICATION</scope>
</reference>
<dbReference type="InterPro" id="IPR013766">
    <property type="entry name" value="Thioredoxin_domain"/>
</dbReference>
<reference evidence="15" key="1">
    <citation type="submission" date="2019-03" db="EMBL/GenBank/DDBJ databases">
        <title>Genome sequencing and reference-guided assembly of Black Bengal Goat (Capra hircus).</title>
        <authorList>
            <person name="Siddiki A.Z."/>
            <person name="Baten A."/>
            <person name="Billah M."/>
            <person name="Alam M.A.U."/>
            <person name="Shawrob K.S.M."/>
            <person name="Saha S."/>
            <person name="Chowdhury M."/>
            <person name="Rahman A.H."/>
            <person name="Stear M."/>
            <person name="Miah G."/>
            <person name="Das G.B."/>
            <person name="Hossain M.M."/>
            <person name="Kumkum M."/>
            <person name="Islam M.S."/>
            <person name="Mollah A.M."/>
            <person name="Ahsan A."/>
            <person name="Tusar F."/>
            <person name="Khan M.K.I."/>
        </authorList>
    </citation>
    <scope>NUCLEOTIDE SEQUENCE [LARGE SCALE GENOMIC DNA]</scope>
</reference>
<proteinExistence type="inferred from homology"/>
<dbReference type="Ensembl" id="ENSCHIT00010019110.1">
    <property type="protein sequence ID" value="ENSCHIP00010013539.1"/>
    <property type="gene ID" value="ENSCHIG00010009980.1"/>
</dbReference>
<dbReference type="PRINTS" id="PR00421">
    <property type="entry name" value="THIOREDOXIN"/>
</dbReference>
<dbReference type="InterPro" id="IPR036249">
    <property type="entry name" value="Thioredoxin-like_sf"/>
</dbReference>
<evidence type="ECO:0000256" key="5">
    <source>
        <dbReference type="ARBA" id="ARBA00022490"/>
    </source>
</evidence>
<keyword evidence="9" id="KW-1015">Disulfide bond</keyword>
<dbReference type="PANTHER" id="PTHR46115">
    <property type="entry name" value="THIOREDOXIN-LIKE PROTEIN 1"/>
    <property type="match status" value="1"/>
</dbReference>
<keyword evidence="5" id="KW-0963">Cytoplasm</keyword>
<keyword evidence="7" id="KW-0744">Spermatogenesis</keyword>
<evidence type="ECO:0000256" key="7">
    <source>
        <dbReference type="ARBA" id="ARBA00022871"/>
    </source>
</evidence>
<evidence type="ECO:0000256" key="8">
    <source>
        <dbReference type="ARBA" id="ARBA00023034"/>
    </source>
</evidence>
<keyword evidence="6" id="KW-0221">Differentiation</keyword>
<name>A0A8C2QWB5_CAPHI</name>
<sequence length="138" mass="15648">MMVKASKSAGSNSNANRSQDEFKAFLKAAGNKLVVVEFSARWCGPCKRIYPVFHAMSVQYRSVMFANVDVDNARELAQTYQIKAVPTFQLFKQTKKVTLFSRIKRAICCYRSGSLSEPIFELCGADAKKLEEKIREFM</sequence>
<comment type="function">
    <text evidence="11">May be required for post-translational modifications of proteins required for acrosomal biogenesis. May act by reducing disulfide bonds within the sperm.</text>
</comment>
<dbReference type="GO" id="GO:0005794">
    <property type="term" value="C:Golgi apparatus"/>
    <property type="evidence" value="ECO:0007669"/>
    <property type="project" value="UniProtKB-SubCell"/>
</dbReference>
<evidence type="ECO:0000256" key="9">
    <source>
        <dbReference type="ARBA" id="ARBA00023157"/>
    </source>
</evidence>
<evidence type="ECO:0000313" key="15">
    <source>
        <dbReference type="Ensembl" id="ENSCHIP00010013539.1"/>
    </source>
</evidence>
<evidence type="ECO:0000256" key="11">
    <source>
        <dbReference type="ARBA" id="ARBA00054596"/>
    </source>
</evidence>
<feature type="domain" description="Thioredoxin" evidence="14">
    <location>
        <begin position="3"/>
        <end position="132"/>
    </location>
</feature>
<evidence type="ECO:0000256" key="12">
    <source>
        <dbReference type="ARBA" id="ARBA00068133"/>
    </source>
</evidence>
<evidence type="ECO:0000259" key="14">
    <source>
        <dbReference type="PROSITE" id="PS51352"/>
    </source>
</evidence>
<accession>A0A8C2QWB5</accession>
<keyword evidence="8" id="KW-0333">Golgi apparatus</keyword>
<dbReference type="SUPFAM" id="SSF52833">
    <property type="entry name" value="Thioredoxin-like"/>
    <property type="match status" value="1"/>
</dbReference>
<dbReference type="GO" id="GO:0030154">
    <property type="term" value="P:cell differentiation"/>
    <property type="evidence" value="ECO:0007669"/>
    <property type="project" value="UniProtKB-KW"/>
</dbReference>
<dbReference type="PROSITE" id="PS00194">
    <property type="entry name" value="THIOREDOXIN_1"/>
    <property type="match status" value="1"/>
</dbReference>
<dbReference type="GO" id="GO:0007283">
    <property type="term" value="P:spermatogenesis"/>
    <property type="evidence" value="ECO:0007669"/>
    <property type="project" value="UniProtKB-KW"/>
</dbReference>
<dbReference type="PROSITE" id="PS51352">
    <property type="entry name" value="THIOREDOXIN_2"/>
    <property type="match status" value="1"/>
</dbReference>
<evidence type="ECO:0000256" key="2">
    <source>
        <dbReference type="ARBA" id="ARBA00004555"/>
    </source>
</evidence>
<evidence type="ECO:0000256" key="10">
    <source>
        <dbReference type="ARBA" id="ARBA00023284"/>
    </source>
</evidence>
<dbReference type="CDD" id="cd02947">
    <property type="entry name" value="TRX_family"/>
    <property type="match status" value="1"/>
</dbReference>
<keyword evidence="10" id="KW-0676">Redox-active center</keyword>
<dbReference type="InterPro" id="IPR017937">
    <property type="entry name" value="Thioredoxin_CS"/>
</dbReference>
<organism evidence="15">
    <name type="scientific">Capra hircus</name>
    <name type="common">Goat</name>
    <dbReference type="NCBI Taxonomy" id="9925"/>
    <lineage>
        <taxon>Eukaryota</taxon>
        <taxon>Metazoa</taxon>
        <taxon>Chordata</taxon>
        <taxon>Craniata</taxon>
        <taxon>Vertebrata</taxon>
        <taxon>Euteleostomi</taxon>
        <taxon>Mammalia</taxon>
        <taxon>Eutheria</taxon>
        <taxon>Laurasiatheria</taxon>
        <taxon>Artiodactyla</taxon>
        <taxon>Ruminantia</taxon>
        <taxon>Pecora</taxon>
        <taxon>Bovidae</taxon>
        <taxon>Caprinae</taxon>
        <taxon>Capra</taxon>
    </lineage>
</organism>
<evidence type="ECO:0000256" key="6">
    <source>
        <dbReference type="ARBA" id="ARBA00022782"/>
    </source>
</evidence>
<evidence type="ECO:0000256" key="4">
    <source>
        <dbReference type="ARBA" id="ARBA00022473"/>
    </source>
</evidence>
<protein>
    <recommendedName>
        <fullName evidence="12">Thioredoxin domain-containing protein 8</fullName>
    </recommendedName>
    <alternativeName>
        <fullName evidence="13">Spermatid-specific thioredoxin-3</fullName>
    </alternativeName>
</protein>
<dbReference type="Gene3D" id="3.40.30.10">
    <property type="entry name" value="Glutaredoxin"/>
    <property type="match status" value="1"/>
</dbReference>
<dbReference type="Pfam" id="PF00085">
    <property type="entry name" value="Thioredoxin"/>
    <property type="match status" value="1"/>
</dbReference>
<comment type="subcellular location">
    <subcellularLocation>
        <location evidence="1">Cytoplasm</location>
    </subcellularLocation>
    <subcellularLocation>
        <location evidence="2">Golgi apparatus</location>
    </subcellularLocation>
</comment>